<dbReference type="Proteomes" id="UP001149074">
    <property type="component" value="Unassembled WGS sequence"/>
</dbReference>
<reference evidence="2" key="1">
    <citation type="submission" date="2022-11" db="EMBL/GenBank/DDBJ databases">
        <authorList>
            <person name="Petersen C."/>
        </authorList>
    </citation>
    <scope>NUCLEOTIDE SEQUENCE</scope>
    <source>
        <strain evidence="2">IBT 30761</strain>
    </source>
</reference>
<reference evidence="2" key="2">
    <citation type="journal article" date="2023" name="IMA Fungus">
        <title>Comparative genomic study of the Penicillium genus elucidates a diverse pangenome and 15 lateral gene transfer events.</title>
        <authorList>
            <person name="Petersen C."/>
            <person name="Sorensen T."/>
            <person name="Nielsen M.R."/>
            <person name="Sondergaard T.E."/>
            <person name="Sorensen J.L."/>
            <person name="Fitzpatrick D.A."/>
            <person name="Frisvad J.C."/>
            <person name="Nielsen K.L."/>
        </authorList>
    </citation>
    <scope>NUCLEOTIDE SEQUENCE</scope>
    <source>
        <strain evidence="2">IBT 30761</strain>
    </source>
</reference>
<name>A0A9W9EWX3_9EURO</name>
<gene>
    <name evidence="2" type="ORF">N7532_008207</name>
</gene>
<accession>A0A9W9EWX3</accession>
<evidence type="ECO:0000256" key="1">
    <source>
        <dbReference type="SAM" id="Phobius"/>
    </source>
</evidence>
<keyword evidence="1" id="KW-1133">Transmembrane helix</keyword>
<keyword evidence="1" id="KW-0472">Membrane</keyword>
<evidence type="ECO:0000313" key="2">
    <source>
        <dbReference type="EMBL" id="KAJ5089523.1"/>
    </source>
</evidence>
<protein>
    <submittedName>
        <fullName evidence="2">Uncharacterized protein</fullName>
    </submittedName>
</protein>
<dbReference type="RefSeq" id="XP_056471505.1">
    <property type="nucleotide sequence ID" value="XM_056620699.1"/>
</dbReference>
<comment type="caution">
    <text evidence="2">The sequence shown here is derived from an EMBL/GenBank/DDBJ whole genome shotgun (WGS) entry which is preliminary data.</text>
</comment>
<organism evidence="2 3">
    <name type="scientific">Penicillium argentinense</name>
    <dbReference type="NCBI Taxonomy" id="1131581"/>
    <lineage>
        <taxon>Eukaryota</taxon>
        <taxon>Fungi</taxon>
        <taxon>Dikarya</taxon>
        <taxon>Ascomycota</taxon>
        <taxon>Pezizomycotina</taxon>
        <taxon>Eurotiomycetes</taxon>
        <taxon>Eurotiomycetidae</taxon>
        <taxon>Eurotiales</taxon>
        <taxon>Aspergillaceae</taxon>
        <taxon>Penicillium</taxon>
    </lineage>
</organism>
<keyword evidence="3" id="KW-1185">Reference proteome</keyword>
<evidence type="ECO:0000313" key="3">
    <source>
        <dbReference type="Proteomes" id="UP001149074"/>
    </source>
</evidence>
<proteinExistence type="predicted"/>
<dbReference type="AlphaFoldDB" id="A0A9W9EWX3"/>
<feature type="transmembrane region" description="Helical" evidence="1">
    <location>
        <begin position="20"/>
        <end position="41"/>
    </location>
</feature>
<sequence>MSPTFAVLVNQVHRRFHSFITIRFLVVWLTASLGFAVLDFVDPNWKTTSPILSTGLFTYLICRLIVACQSR</sequence>
<dbReference type="GeneID" id="81359678"/>
<keyword evidence="1" id="KW-0812">Transmembrane</keyword>
<dbReference type="OrthoDB" id="4496655at2759"/>
<feature type="transmembrane region" description="Helical" evidence="1">
    <location>
        <begin position="47"/>
        <end position="66"/>
    </location>
</feature>
<dbReference type="EMBL" id="JAPQKI010000009">
    <property type="protein sequence ID" value="KAJ5089523.1"/>
    <property type="molecule type" value="Genomic_DNA"/>
</dbReference>